<sequence>MPLLSSIDCRPASTATKLAAWEGEPWNTSLVKSILFWTYIRLVTSGYGALGDIPKQIQEKHVPIAGVIVNRLDLVRIPASVVENNGRLLRLVNDRFDRRFPVLPKDHSTSRTTFKRTT</sequence>
<dbReference type="HOGENOM" id="CLU_2072599_0_0_1"/>
<protein>
    <submittedName>
        <fullName evidence="1">Uncharacterized protein</fullName>
    </submittedName>
</protein>
<accession>B0Y6E1</accession>
<keyword evidence="2" id="KW-1185">Reference proteome</keyword>
<reference evidence="1 2" key="1">
    <citation type="journal article" date="2008" name="PLoS Genet.">
        <title>Genomic islands in the pathogenic filamentous fungus Aspergillus fumigatus.</title>
        <authorList>
            <person name="Fedorova N.D."/>
            <person name="Khaldi N."/>
            <person name="Joardar V.S."/>
            <person name="Maiti R."/>
            <person name="Amedeo P."/>
            <person name="Anderson M.J."/>
            <person name="Crabtree J."/>
            <person name="Silva J.C."/>
            <person name="Badger J.H."/>
            <person name="Albarraq A."/>
            <person name="Angiuoli S."/>
            <person name="Bussey H."/>
            <person name="Bowyer P."/>
            <person name="Cotty P.J."/>
            <person name="Dyer P.S."/>
            <person name="Egan A."/>
            <person name="Galens K."/>
            <person name="Fraser-Liggett C.M."/>
            <person name="Haas B.J."/>
            <person name="Inman J.M."/>
            <person name="Kent R."/>
            <person name="Lemieux S."/>
            <person name="Malavazi I."/>
            <person name="Orvis J."/>
            <person name="Roemer T."/>
            <person name="Ronning C.M."/>
            <person name="Sundaram J.P."/>
            <person name="Sutton G."/>
            <person name="Turner G."/>
            <person name="Venter J.C."/>
            <person name="White O.R."/>
            <person name="Whitty B.R."/>
            <person name="Youngman P."/>
            <person name="Wolfe K.H."/>
            <person name="Goldman G.H."/>
            <person name="Wortman J.R."/>
            <person name="Jiang B."/>
            <person name="Denning D.W."/>
            <person name="Nierman W.C."/>
        </authorList>
    </citation>
    <scope>NUCLEOTIDE SEQUENCE [LARGE SCALE GENOMIC DNA]</scope>
    <source>
        <strain evidence="2">CBS 144.89 / FGSC A1163 / CEA10</strain>
    </source>
</reference>
<dbReference type="OrthoDB" id="10604739at2759"/>
<evidence type="ECO:0000313" key="1">
    <source>
        <dbReference type="EMBL" id="EDP50326.1"/>
    </source>
</evidence>
<organism evidence="1 2">
    <name type="scientific">Aspergillus fumigatus (strain CBS 144.89 / FGSC A1163 / CEA10)</name>
    <name type="common">Neosartorya fumigata</name>
    <dbReference type="NCBI Taxonomy" id="451804"/>
    <lineage>
        <taxon>Eukaryota</taxon>
        <taxon>Fungi</taxon>
        <taxon>Dikarya</taxon>
        <taxon>Ascomycota</taxon>
        <taxon>Pezizomycotina</taxon>
        <taxon>Eurotiomycetes</taxon>
        <taxon>Eurotiomycetidae</taxon>
        <taxon>Eurotiales</taxon>
        <taxon>Aspergillaceae</taxon>
        <taxon>Aspergillus</taxon>
        <taxon>Aspergillus subgen. Fumigati</taxon>
    </lineage>
</organism>
<dbReference type="EMBL" id="DS499598">
    <property type="protein sequence ID" value="EDP50326.1"/>
    <property type="molecule type" value="Genomic_DNA"/>
</dbReference>
<evidence type="ECO:0000313" key="2">
    <source>
        <dbReference type="Proteomes" id="UP000001699"/>
    </source>
</evidence>
<proteinExistence type="predicted"/>
<name>B0Y6E1_ASPFC</name>
<dbReference type="Proteomes" id="UP000001699">
    <property type="component" value="Unassembled WGS sequence"/>
</dbReference>
<gene>
    <name evidence="1" type="ORF">AFUB_066610</name>
</gene>
<dbReference type="VEuPathDB" id="FungiDB:AFUB_066610"/>
<dbReference type="AlphaFoldDB" id="B0Y6E1"/>